<feature type="signal peptide" evidence="2">
    <location>
        <begin position="1"/>
        <end position="20"/>
    </location>
</feature>
<evidence type="ECO:0000256" key="1">
    <source>
        <dbReference type="SAM" id="Coils"/>
    </source>
</evidence>
<gene>
    <name evidence="4" type="ORF">NCTC11088_01430</name>
</gene>
<accession>A0A379DDI9</accession>
<dbReference type="PANTHER" id="PTHR10404:SF46">
    <property type="entry name" value="VACUOLAR PROTEIN SORTING-ASSOCIATED PROTEIN 70"/>
    <property type="match status" value="1"/>
</dbReference>
<dbReference type="InterPro" id="IPR046450">
    <property type="entry name" value="PA_dom_sf"/>
</dbReference>
<keyword evidence="1" id="KW-0175">Coiled coil</keyword>
<dbReference type="SUPFAM" id="SSF53187">
    <property type="entry name" value="Zn-dependent exopeptidases"/>
    <property type="match status" value="1"/>
</dbReference>
<name>A0A379DDI9_9FIRM</name>
<dbReference type="Proteomes" id="UP000254777">
    <property type="component" value="Unassembled WGS sequence"/>
</dbReference>
<dbReference type="GO" id="GO:0004177">
    <property type="term" value="F:aminopeptidase activity"/>
    <property type="evidence" value="ECO:0007669"/>
    <property type="project" value="UniProtKB-KW"/>
</dbReference>
<dbReference type="EC" id="3.4.11.24" evidence="4"/>
<keyword evidence="4" id="KW-0031">Aminopeptidase</keyword>
<keyword evidence="4" id="KW-0645">Protease</keyword>
<evidence type="ECO:0000259" key="3">
    <source>
        <dbReference type="Pfam" id="PF04389"/>
    </source>
</evidence>
<reference evidence="4 5" key="1">
    <citation type="submission" date="2018-06" db="EMBL/GenBank/DDBJ databases">
        <authorList>
            <consortium name="Pathogen Informatics"/>
            <person name="Doyle S."/>
        </authorList>
    </citation>
    <scope>NUCLEOTIDE SEQUENCE [LARGE SCALE GENOMIC DNA]</scope>
    <source>
        <strain evidence="4 5">NCTC11088</strain>
    </source>
</reference>
<evidence type="ECO:0000313" key="5">
    <source>
        <dbReference type="Proteomes" id="UP000254777"/>
    </source>
</evidence>
<protein>
    <submittedName>
        <fullName evidence="4">Aminopeptidase S</fullName>
        <ecNumber evidence="4">3.4.11.24</ecNumber>
    </submittedName>
</protein>
<dbReference type="PANTHER" id="PTHR10404">
    <property type="entry name" value="N-ACETYLATED-ALPHA-LINKED ACIDIC DIPEPTIDASE"/>
    <property type="match status" value="1"/>
</dbReference>
<keyword evidence="4" id="KW-0378">Hydrolase</keyword>
<dbReference type="EMBL" id="UGTH01000001">
    <property type="protein sequence ID" value="SUB75632.1"/>
    <property type="molecule type" value="Genomic_DNA"/>
</dbReference>
<dbReference type="Gene3D" id="3.40.630.10">
    <property type="entry name" value="Zn peptidases"/>
    <property type="match status" value="1"/>
</dbReference>
<dbReference type="Pfam" id="PF04389">
    <property type="entry name" value="Peptidase_M28"/>
    <property type="match status" value="1"/>
</dbReference>
<proteinExistence type="predicted"/>
<evidence type="ECO:0000256" key="2">
    <source>
        <dbReference type="SAM" id="SignalP"/>
    </source>
</evidence>
<feature type="coiled-coil region" evidence="1">
    <location>
        <begin position="503"/>
        <end position="533"/>
    </location>
</feature>
<dbReference type="AlphaFoldDB" id="A0A379DDI9"/>
<dbReference type="RefSeq" id="WP_115312135.1">
    <property type="nucleotide sequence ID" value="NZ_UGTH01000001.1"/>
</dbReference>
<sequence length="706" mass="80306">MKKRLKVLMSVLFCILVVVGCGQKGNSVDSKYSEIQEKDFKNYLEKVDTEYAHKIALDLGEFKQNQELGYRTAGSSAEYEAGKYLEKEMKNIGLTEVSADEIRVDKWEFEKANLIFKDKSGNEVKSVLGGYQINFDTKGEKEFDIVYAGKGTKDDYENIDVTGKLVLLDINQREEWWVNYPTLQAHFKGAVAVIVAQDGGYSEVDDKALNAQDICGPDYAPVFSISKADRNVLKEAIDNGNTKVKLDAKSKVDFDQKTYNYIGKIEGKDKDNVIVYSAHYDAYFSGLQDNSMAVGLMMSIAKAMVESGYQPDKTIVFAALSAEEWGVSNTRYDWSTGAYRQINEARPEWIGNALLDINFELPAYEHETHDEIRAIYELKNYLTDFSKLVPKVDGVYKDGIEVVAPLRTWSDDFSFATSGIPALRNDFQDSEFMKTHYHTQMDDKETYNEKALKFHQNLYGLLGIYYDKTAVVPLDFSNRMEALKESINAEMNKSEGTEYKELIAESDRAISNAKEVMKKVEKLNQDYKNALVNNEPTDGILKASKELNSKLLETFKYAESNLVRLTWEDEPIFAHQNPQTNIEALSNSKGLIEKGDVTKALDEELYKVDNNWYAYSFDKDVFEYFTNYVINAEKGKLMWGAGKVVSHRDLYDLINSLQEKGDGKEYSAELEIISKSIKEEQEILKQTVAEELKSVKEINNLLESIK</sequence>
<organism evidence="4 5">
    <name type="scientific">Peptoniphilus indolicus</name>
    <dbReference type="NCBI Taxonomy" id="33030"/>
    <lineage>
        <taxon>Bacteria</taxon>
        <taxon>Bacillati</taxon>
        <taxon>Bacillota</taxon>
        <taxon>Tissierellia</taxon>
        <taxon>Tissierellales</taxon>
        <taxon>Peptoniphilaceae</taxon>
        <taxon>Peptoniphilus</taxon>
    </lineage>
</organism>
<dbReference type="PROSITE" id="PS51257">
    <property type="entry name" value="PROKAR_LIPOPROTEIN"/>
    <property type="match status" value="1"/>
</dbReference>
<evidence type="ECO:0000313" key="4">
    <source>
        <dbReference type="EMBL" id="SUB75632.1"/>
    </source>
</evidence>
<dbReference type="Gene3D" id="3.50.30.30">
    <property type="match status" value="1"/>
</dbReference>
<feature type="domain" description="Peptidase M28" evidence="3">
    <location>
        <begin position="260"/>
        <end position="456"/>
    </location>
</feature>
<dbReference type="InterPro" id="IPR039373">
    <property type="entry name" value="Peptidase_M28B"/>
</dbReference>
<dbReference type="SUPFAM" id="SSF52025">
    <property type="entry name" value="PA domain"/>
    <property type="match status" value="1"/>
</dbReference>
<dbReference type="InterPro" id="IPR007484">
    <property type="entry name" value="Peptidase_M28"/>
</dbReference>
<feature type="chain" id="PRO_5039253087" evidence="2">
    <location>
        <begin position="21"/>
        <end position="706"/>
    </location>
</feature>
<keyword evidence="2" id="KW-0732">Signal</keyword>